<dbReference type="Proteomes" id="UP001230986">
    <property type="component" value="Unassembled WGS sequence"/>
</dbReference>
<proteinExistence type="predicted"/>
<comment type="caution">
    <text evidence="1">The sequence shown here is derived from an EMBL/GenBank/DDBJ whole genome shotgun (WGS) entry which is preliminary data.</text>
</comment>
<evidence type="ECO:0000313" key="2">
    <source>
        <dbReference type="Proteomes" id="UP001230986"/>
    </source>
</evidence>
<name>A0ABT7LXH1_9CYAN</name>
<gene>
    <name evidence="1" type="ORF">QQ055_03340</name>
</gene>
<evidence type="ECO:0000313" key="1">
    <source>
        <dbReference type="EMBL" id="MDL5056504.1"/>
    </source>
</evidence>
<protein>
    <submittedName>
        <fullName evidence="1">Uncharacterized protein</fullName>
    </submittedName>
</protein>
<dbReference type="RefSeq" id="WP_283361807.1">
    <property type="nucleotide sequence ID" value="NZ_JASVEJ010000013.1"/>
</dbReference>
<reference evidence="1 2" key="1">
    <citation type="submission" date="2023-06" db="EMBL/GenBank/DDBJ databases">
        <title>Whole genome sequence of Oscillatoria calcuttensis NRMC-F 0142.</title>
        <authorList>
            <person name="Shakena Fathima T."/>
            <person name="Muralitharan G."/>
            <person name="Thajuddin N."/>
        </authorList>
    </citation>
    <scope>NUCLEOTIDE SEQUENCE [LARGE SCALE GENOMIC DNA]</scope>
    <source>
        <strain evidence="1 2">NRMC-F 0142</strain>
    </source>
</reference>
<dbReference type="EMBL" id="JASVEJ010000013">
    <property type="protein sequence ID" value="MDL5056504.1"/>
    <property type="molecule type" value="Genomic_DNA"/>
</dbReference>
<organism evidence="1 2">
    <name type="scientific">Geitlerinema calcuttense NRMC-F 0142</name>
    <dbReference type="NCBI Taxonomy" id="2922238"/>
    <lineage>
        <taxon>Bacteria</taxon>
        <taxon>Bacillati</taxon>
        <taxon>Cyanobacteriota</taxon>
        <taxon>Cyanophyceae</taxon>
        <taxon>Geitlerinematales</taxon>
        <taxon>Geitlerinemataceae</taxon>
        <taxon>Geitlerinema</taxon>
    </lineage>
</organism>
<accession>A0ABT7LXH1</accession>
<sequence>MVCTATRTQSWKSLQFQCWMPEKQRQNPRRIRRSLIAQSGEEGIDCEYLQQMLASLESLSE</sequence>
<keyword evidence="2" id="KW-1185">Reference proteome</keyword>